<accession>A0ABD0JXB9</accession>
<dbReference type="AlphaFoldDB" id="A0ABD0JXB9"/>
<name>A0ABD0JXB9_9CAEN</name>
<evidence type="ECO:0000313" key="3">
    <source>
        <dbReference type="Proteomes" id="UP001519460"/>
    </source>
</evidence>
<gene>
    <name evidence="2" type="ORF">BaRGS_00029499</name>
</gene>
<keyword evidence="3" id="KW-1185">Reference proteome</keyword>
<organism evidence="2 3">
    <name type="scientific">Batillaria attramentaria</name>
    <dbReference type="NCBI Taxonomy" id="370345"/>
    <lineage>
        <taxon>Eukaryota</taxon>
        <taxon>Metazoa</taxon>
        <taxon>Spiralia</taxon>
        <taxon>Lophotrochozoa</taxon>
        <taxon>Mollusca</taxon>
        <taxon>Gastropoda</taxon>
        <taxon>Caenogastropoda</taxon>
        <taxon>Sorbeoconcha</taxon>
        <taxon>Cerithioidea</taxon>
        <taxon>Batillariidae</taxon>
        <taxon>Batillaria</taxon>
    </lineage>
</organism>
<protein>
    <submittedName>
        <fullName evidence="2">Uncharacterized protein</fullName>
    </submittedName>
</protein>
<evidence type="ECO:0000256" key="1">
    <source>
        <dbReference type="SAM" id="MobiDB-lite"/>
    </source>
</evidence>
<comment type="caution">
    <text evidence="2">The sequence shown here is derived from an EMBL/GenBank/DDBJ whole genome shotgun (WGS) entry which is preliminary data.</text>
</comment>
<sequence>MGQPVPTRGPVSVRCGLELSDKGCPVYQYRSIPARDYINDGLEFLEQAKKTVNLRSIPAPIPKFALAVPRQSVLMAFIGMFPREKDPVKSEALVSSAPVSRSVADGQQKRRTWRNLT</sequence>
<reference evidence="2 3" key="1">
    <citation type="journal article" date="2023" name="Sci. Data">
        <title>Genome assembly of the Korean intertidal mud-creeper Batillaria attramentaria.</title>
        <authorList>
            <person name="Patra A.K."/>
            <person name="Ho P.T."/>
            <person name="Jun S."/>
            <person name="Lee S.J."/>
            <person name="Kim Y."/>
            <person name="Won Y.J."/>
        </authorList>
    </citation>
    <scope>NUCLEOTIDE SEQUENCE [LARGE SCALE GENOMIC DNA]</scope>
    <source>
        <strain evidence="2">Wonlab-2016</strain>
    </source>
</reference>
<dbReference type="Proteomes" id="UP001519460">
    <property type="component" value="Unassembled WGS sequence"/>
</dbReference>
<proteinExistence type="predicted"/>
<feature type="region of interest" description="Disordered" evidence="1">
    <location>
        <begin position="98"/>
        <end position="117"/>
    </location>
</feature>
<evidence type="ECO:0000313" key="2">
    <source>
        <dbReference type="EMBL" id="KAK7479251.1"/>
    </source>
</evidence>
<dbReference type="EMBL" id="JACVVK020000307">
    <property type="protein sequence ID" value="KAK7479251.1"/>
    <property type="molecule type" value="Genomic_DNA"/>
</dbReference>